<dbReference type="InterPro" id="IPR007696">
    <property type="entry name" value="DNA_mismatch_repair_MutS_core"/>
</dbReference>
<feature type="domain" description="DNA mismatch repair proteins mutS family" evidence="6">
    <location>
        <begin position="650"/>
        <end position="666"/>
    </location>
</feature>
<evidence type="ECO:0000313" key="7">
    <source>
        <dbReference type="EMBL" id="ETI29062.1"/>
    </source>
</evidence>
<evidence type="ECO:0000259" key="6">
    <source>
        <dbReference type="PROSITE" id="PS00486"/>
    </source>
</evidence>
<dbReference type="GeneID" id="19980008"/>
<keyword evidence="3" id="KW-0067">ATP-binding</keyword>
<dbReference type="GO" id="GO:0005634">
    <property type="term" value="C:nucleus"/>
    <property type="evidence" value="ECO:0007669"/>
    <property type="project" value="TreeGrafter"/>
</dbReference>
<dbReference type="SUPFAM" id="SSF48334">
    <property type="entry name" value="DNA repair protein MutS, domain III"/>
    <property type="match status" value="1"/>
</dbReference>
<dbReference type="Pfam" id="PF05192">
    <property type="entry name" value="MutS_III"/>
    <property type="match status" value="1"/>
</dbReference>
<gene>
    <name evidence="7" type="ORF">G647_01515</name>
</gene>
<dbReference type="OrthoDB" id="276261at2759"/>
<dbReference type="PROSITE" id="PS00486">
    <property type="entry name" value="DNA_MISMATCH_REPAIR_2"/>
    <property type="match status" value="1"/>
</dbReference>
<protein>
    <recommendedName>
        <fullName evidence="6">DNA mismatch repair proteins mutS family domain-containing protein</fullName>
    </recommendedName>
</protein>
<organism evidence="7 8">
    <name type="scientific">Cladophialophora carrionii CBS 160.54</name>
    <dbReference type="NCBI Taxonomy" id="1279043"/>
    <lineage>
        <taxon>Eukaryota</taxon>
        <taxon>Fungi</taxon>
        <taxon>Dikarya</taxon>
        <taxon>Ascomycota</taxon>
        <taxon>Pezizomycotina</taxon>
        <taxon>Eurotiomycetes</taxon>
        <taxon>Chaetothyriomycetidae</taxon>
        <taxon>Chaetothyriales</taxon>
        <taxon>Herpotrichiellaceae</taxon>
        <taxon>Cladophialophora</taxon>
    </lineage>
</organism>
<dbReference type="GO" id="GO:0140664">
    <property type="term" value="F:ATP-dependent DNA damage sensor activity"/>
    <property type="evidence" value="ECO:0007669"/>
    <property type="project" value="InterPro"/>
</dbReference>
<dbReference type="Gene3D" id="3.30.420.110">
    <property type="entry name" value="MutS, connector domain"/>
    <property type="match status" value="1"/>
</dbReference>
<dbReference type="GO" id="GO:0030983">
    <property type="term" value="F:mismatched DNA binding"/>
    <property type="evidence" value="ECO:0007669"/>
    <property type="project" value="InterPro"/>
</dbReference>
<evidence type="ECO:0000256" key="3">
    <source>
        <dbReference type="ARBA" id="ARBA00022840"/>
    </source>
</evidence>
<dbReference type="Pfam" id="PF05188">
    <property type="entry name" value="MutS_II"/>
    <property type="match status" value="1"/>
</dbReference>
<dbReference type="AlphaFoldDB" id="V9DSW4"/>
<sequence length="837" mass="93618">MSPTMSTTTTNFTAIRTSNTTARPQTGCWWESKPVGTSTGYGDAEIICAISESRGISPTIGLSFVSLATSEATLCQFTDTQTYARTCHKIKIYAPSEILYMSAAEDSKLISVVAENLEVETAGIRMTSLHRKYWSALSGQDYVQCLAFPDEVEVLKSSTAGYYFATCCFSAVLKHIDKSRGLAFAPQTLRIKFESSEGSMLIDLSTMASLELIQNLQNAKSRECLFGLLNETMTPMGARFLRSNVLQPSTDAEKIKKRQEAVTELTTKGDMLFAIRSALKSFVDADRVLAALVVISARQDFHFMEQSVNHVLLLKKLVDSIKPVWQALAGAGSEELQMIRQLCEPANYSNIENLIRCSINEDVSYSAKPIELRSQRVFAIKVGCNCFLDVARQAYKELHDDVNTYFDELKKQYDMNLDLKFEHARHYYLRFPTADLDSPATLPATFINAYNKNKYMECQTLDLVKMNQKLKDTHGEVITLADSTIQELIQQVRSQIHQLFKISESIATLDMMAAFAHLTTTCISGEYTRPELSTHSLMIKSGRHPIRAKLMSTTREKFVPNDVYATPQNRFHIITGANMSGKSTYIRSIALMSIMAQVGCFVPAEYAAFPLSHELFARVSTDDNIEANVSTFASEMRDIAFIIRNISHRSLVIIDELGRGTSTTDGLAIAIAIAETLINSNAYVWFVTHFRDLPRILADRAGVSNLHLSVDISEDFTKMTMRYKILEGYEEEKFYGLALARVIGLPPDVLDTATHVSKVLHERNEAKKRNSRATAAARRTKLILNLREQLVQAREKEVSAEALRDWLKNLQVEFLVRLRAIEADAEAVAAATEAAED</sequence>
<accession>V9DSW4</accession>
<dbReference type="InterPro" id="IPR045076">
    <property type="entry name" value="MutS"/>
</dbReference>
<dbReference type="PANTHER" id="PTHR11361:SF21">
    <property type="entry name" value="MUTS PROTEIN HOMOLOG 4"/>
    <property type="match status" value="1"/>
</dbReference>
<dbReference type="GO" id="GO:0007131">
    <property type="term" value="P:reciprocal meiotic recombination"/>
    <property type="evidence" value="ECO:0007669"/>
    <property type="project" value="TreeGrafter"/>
</dbReference>
<dbReference type="Pfam" id="PF05190">
    <property type="entry name" value="MutS_IV"/>
    <property type="match status" value="1"/>
</dbReference>
<dbReference type="FunFam" id="3.40.50.300:FF:002054">
    <property type="entry name" value="DNA mismatch repair protein MSH4"/>
    <property type="match status" value="1"/>
</dbReference>
<comment type="similarity">
    <text evidence="1">Belongs to the DNA mismatch repair MutS family.</text>
</comment>
<dbReference type="EMBL" id="KB822697">
    <property type="protein sequence ID" value="ETI29062.1"/>
    <property type="molecule type" value="Genomic_DNA"/>
</dbReference>
<keyword evidence="4" id="KW-0238">DNA-binding</keyword>
<evidence type="ECO:0000256" key="4">
    <source>
        <dbReference type="ARBA" id="ARBA00023125"/>
    </source>
</evidence>
<evidence type="ECO:0000313" key="8">
    <source>
        <dbReference type="Proteomes" id="UP000030678"/>
    </source>
</evidence>
<dbReference type="RefSeq" id="XP_008723136.1">
    <property type="nucleotide sequence ID" value="XM_008724914.1"/>
</dbReference>
<dbReference type="InterPro" id="IPR000432">
    <property type="entry name" value="DNA_mismatch_repair_MutS_C"/>
</dbReference>
<proteinExistence type="inferred from homology"/>
<keyword evidence="2" id="KW-0547">Nucleotide-binding</keyword>
<dbReference type="InterPro" id="IPR027417">
    <property type="entry name" value="P-loop_NTPase"/>
</dbReference>
<dbReference type="Proteomes" id="UP000030678">
    <property type="component" value="Unassembled WGS sequence"/>
</dbReference>
<dbReference type="InterPro" id="IPR007861">
    <property type="entry name" value="DNA_mismatch_repair_MutS_clamp"/>
</dbReference>
<dbReference type="GO" id="GO:0006298">
    <property type="term" value="P:mismatch repair"/>
    <property type="evidence" value="ECO:0007669"/>
    <property type="project" value="InterPro"/>
</dbReference>
<dbReference type="SUPFAM" id="SSF53150">
    <property type="entry name" value="DNA repair protein MutS, domain II"/>
    <property type="match status" value="1"/>
</dbReference>
<keyword evidence="5" id="KW-0469">Meiosis</keyword>
<reference evidence="7 8" key="1">
    <citation type="submission" date="2013-03" db="EMBL/GenBank/DDBJ databases">
        <title>The Genome Sequence of Cladophialophora carrionii CBS 160.54.</title>
        <authorList>
            <consortium name="The Broad Institute Genomics Platform"/>
            <person name="Cuomo C."/>
            <person name="de Hoog S."/>
            <person name="Gorbushina A."/>
            <person name="Walker B."/>
            <person name="Young S.K."/>
            <person name="Zeng Q."/>
            <person name="Gargeya S."/>
            <person name="Fitzgerald M."/>
            <person name="Haas B."/>
            <person name="Abouelleil A."/>
            <person name="Allen A.W."/>
            <person name="Alvarado L."/>
            <person name="Arachchi H.M."/>
            <person name="Berlin A.M."/>
            <person name="Chapman S.B."/>
            <person name="Gainer-Dewar J."/>
            <person name="Goldberg J."/>
            <person name="Griggs A."/>
            <person name="Gujja S."/>
            <person name="Hansen M."/>
            <person name="Howarth C."/>
            <person name="Imamovic A."/>
            <person name="Ireland A."/>
            <person name="Larimer J."/>
            <person name="McCowan C."/>
            <person name="Murphy C."/>
            <person name="Pearson M."/>
            <person name="Poon T.W."/>
            <person name="Priest M."/>
            <person name="Roberts A."/>
            <person name="Saif S."/>
            <person name="Shea T."/>
            <person name="Sisk P."/>
            <person name="Sykes S."/>
            <person name="Wortman J."/>
            <person name="Nusbaum C."/>
            <person name="Birren B."/>
        </authorList>
    </citation>
    <scope>NUCLEOTIDE SEQUENCE [LARGE SCALE GENOMIC DNA]</scope>
    <source>
        <strain evidence="7 8">CBS 160.54</strain>
    </source>
</reference>
<dbReference type="PIRSF" id="PIRSF037677">
    <property type="entry name" value="DNA_mis_repair_Msh6"/>
    <property type="match status" value="1"/>
</dbReference>
<name>V9DSW4_9EURO</name>
<dbReference type="SMART" id="SM00534">
    <property type="entry name" value="MUTSac"/>
    <property type="match status" value="1"/>
</dbReference>
<dbReference type="InterPro" id="IPR036187">
    <property type="entry name" value="DNA_mismatch_repair_MutS_sf"/>
</dbReference>
<dbReference type="InterPro" id="IPR007860">
    <property type="entry name" value="DNA_mmatch_repair_MutS_con_dom"/>
</dbReference>
<dbReference type="PANTHER" id="PTHR11361">
    <property type="entry name" value="DNA MISMATCH REPAIR PROTEIN MUTS FAMILY MEMBER"/>
    <property type="match status" value="1"/>
</dbReference>
<dbReference type="VEuPathDB" id="FungiDB:G647_01515"/>
<dbReference type="Pfam" id="PF00488">
    <property type="entry name" value="MutS_V"/>
    <property type="match status" value="1"/>
</dbReference>
<dbReference type="GO" id="GO:0005524">
    <property type="term" value="F:ATP binding"/>
    <property type="evidence" value="ECO:0007669"/>
    <property type="project" value="UniProtKB-KW"/>
</dbReference>
<dbReference type="InterPro" id="IPR036678">
    <property type="entry name" value="MutS_con_dom_sf"/>
</dbReference>
<dbReference type="SMART" id="SM00533">
    <property type="entry name" value="MUTSd"/>
    <property type="match status" value="1"/>
</dbReference>
<evidence type="ECO:0000256" key="1">
    <source>
        <dbReference type="ARBA" id="ARBA00006271"/>
    </source>
</evidence>
<dbReference type="InterPro" id="IPR017261">
    <property type="entry name" value="DNA_mismatch_repair_MutS/MSH"/>
</dbReference>
<evidence type="ECO:0000256" key="5">
    <source>
        <dbReference type="ARBA" id="ARBA00023254"/>
    </source>
</evidence>
<evidence type="ECO:0000256" key="2">
    <source>
        <dbReference type="ARBA" id="ARBA00022741"/>
    </source>
</evidence>
<dbReference type="SUPFAM" id="SSF52540">
    <property type="entry name" value="P-loop containing nucleoside triphosphate hydrolases"/>
    <property type="match status" value="1"/>
</dbReference>
<dbReference type="Gene3D" id="1.10.1420.10">
    <property type="match status" value="2"/>
</dbReference>
<dbReference type="HOGENOM" id="CLU_002472_7_3_1"/>
<dbReference type="Gene3D" id="3.40.50.300">
    <property type="entry name" value="P-loop containing nucleotide triphosphate hydrolases"/>
    <property type="match status" value="1"/>
</dbReference>